<feature type="domain" description="Glycosyl transferase family 51" evidence="1">
    <location>
        <begin position="122"/>
        <end position="211"/>
    </location>
</feature>
<evidence type="ECO:0000259" key="1">
    <source>
        <dbReference type="Pfam" id="PF00912"/>
    </source>
</evidence>
<dbReference type="AlphaFoldDB" id="A0A0H4WIR0"/>
<dbReference type="KEGG" id="mym:A176_000113"/>
<organism evidence="2 3">
    <name type="scientific">Pseudomyxococcus hansupus</name>
    <dbReference type="NCBI Taxonomy" id="1297742"/>
    <lineage>
        <taxon>Bacteria</taxon>
        <taxon>Pseudomonadati</taxon>
        <taxon>Myxococcota</taxon>
        <taxon>Myxococcia</taxon>
        <taxon>Myxococcales</taxon>
        <taxon>Cystobacterineae</taxon>
        <taxon>Myxococcaceae</taxon>
        <taxon>Pseudomyxococcus</taxon>
    </lineage>
</organism>
<dbReference type="eggNOG" id="COG0744">
    <property type="taxonomic scope" value="Bacteria"/>
</dbReference>
<sequence length="246" mass="27114">MRGKRVFIVMAWLLGIGLVVPLAAVECVYRTALSRVPALPQKVTGPSLPAAWNQGAWVHSEHTATLRVHPVWPSTVIFTLAKGVLHEPPSRSTRDDAYPPGFKLAKLVARLWSHQLSNEYKRAPGALEQLALTLWLTRNWSAEELLAFEAHHLWFGRRLFGVSAAADAMLNKDMAQLDHSDVAFLLATSEKSWDVECDPDRLRRRRDALLEGLAAAGMVTQAEAEAARLAPWPLASTAAGALCTER</sequence>
<evidence type="ECO:0000313" key="2">
    <source>
        <dbReference type="EMBL" id="AKQ63201.1"/>
    </source>
</evidence>
<evidence type="ECO:0000313" key="3">
    <source>
        <dbReference type="Proteomes" id="UP000009026"/>
    </source>
</evidence>
<protein>
    <recommendedName>
        <fullName evidence="1">Glycosyl transferase family 51 domain-containing protein</fullName>
    </recommendedName>
</protein>
<dbReference type="Pfam" id="PF00912">
    <property type="entry name" value="Transgly"/>
    <property type="match status" value="1"/>
</dbReference>
<accession>A0A0H4WIR0</accession>
<dbReference type="InterPro" id="IPR023346">
    <property type="entry name" value="Lysozyme-like_dom_sf"/>
</dbReference>
<dbReference type="PATRIC" id="fig|1297742.4.peg.116"/>
<dbReference type="Proteomes" id="UP000009026">
    <property type="component" value="Chromosome"/>
</dbReference>
<gene>
    <name evidence="2" type="ORF">A176_000113</name>
</gene>
<dbReference type="STRING" id="1297742.A176_000113"/>
<name>A0A0H4WIR0_9BACT</name>
<dbReference type="SUPFAM" id="SSF53955">
    <property type="entry name" value="Lysozyme-like"/>
    <property type="match status" value="1"/>
</dbReference>
<dbReference type="Gene3D" id="1.10.3810.10">
    <property type="entry name" value="Biosynthetic peptidoglycan transglycosylase-like"/>
    <property type="match status" value="1"/>
</dbReference>
<dbReference type="RefSeq" id="WP_002637468.1">
    <property type="nucleotide sequence ID" value="NZ_CP012109.1"/>
</dbReference>
<dbReference type="InterPro" id="IPR001264">
    <property type="entry name" value="Glyco_trans_51"/>
</dbReference>
<dbReference type="EMBL" id="CP012109">
    <property type="protein sequence ID" value="AKQ63201.1"/>
    <property type="molecule type" value="Genomic_DNA"/>
</dbReference>
<keyword evidence="3" id="KW-1185">Reference proteome</keyword>
<dbReference type="InterPro" id="IPR036950">
    <property type="entry name" value="PBP_transglycosylase"/>
</dbReference>
<reference evidence="2 3" key="1">
    <citation type="journal article" date="2016" name="PLoS ONE">
        <title>Complete Genome Sequence and Comparative Genomics of a Novel Myxobacterium Myxococcus hansupus.</title>
        <authorList>
            <person name="Sharma G."/>
            <person name="Narwani T."/>
            <person name="Subramanian S."/>
        </authorList>
    </citation>
    <scope>NUCLEOTIDE SEQUENCE [LARGE SCALE GENOMIC DNA]</scope>
    <source>
        <strain evidence="3">mixupus</strain>
    </source>
</reference>
<proteinExistence type="predicted"/>